<dbReference type="GO" id="GO:0019005">
    <property type="term" value="C:SCF ubiquitin ligase complex"/>
    <property type="evidence" value="ECO:0007669"/>
    <property type="project" value="TreeGrafter"/>
</dbReference>
<dbReference type="Pfam" id="PF12937">
    <property type="entry name" value="F-box-like"/>
    <property type="match status" value="1"/>
</dbReference>
<dbReference type="SUPFAM" id="SSF81383">
    <property type="entry name" value="F-box domain"/>
    <property type="match status" value="1"/>
</dbReference>
<feature type="domain" description="F-box" evidence="1">
    <location>
        <begin position="1"/>
        <end position="48"/>
    </location>
</feature>
<accession>A0A077WSV2</accession>
<reference evidence="2" key="1">
    <citation type="journal article" date="2014" name="Genome Announc.">
        <title>De novo whole-genome sequence and genome annotation of Lichtheimia ramosa.</title>
        <authorList>
            <person name="Linde J."/>
            <person name="Schwartze V."/>
            <person name="Binder U."/>
            <person name="Lass-Florl C."/>
            <person name="Voigt K."/>
            <person name="Horn F."/>
        </authorList>
    </citation>
    <scope>NUCLEOTIDE SEQUENCE</scope>
    <source>
        <strain evidence="2">JMRC FSU:6197</strain>
    </source>
</reference>
<gene>
    <name evidence="2" type="ORF">LRAMOSA02835</name>
</gene>
<dbReference type="InterPro" id="IPR001810">
    <property type="entry name" value="F-box_dom"/>
</dbReference>
<evidence type="ECO:0000313" key="2">
    <source>
        <dbReference type="EMBL" id="CDS10158.1"/>
    </source>
</evidence>
<dbReference type="GO" id="GO:0031146">
    <property type="term" value="P:SCF-dependent proteasomal ubiquitin-dependent protein catabolic process"/>
    <property type="evidence" value="ECO:0007669"/>
    <property type="project" value="TreeGrafter"/>
</dbReference>
<dbReference type="OrthoDB" id="2281752at2759"/>
<dbReference type="Gene3D" id="3.80.10.10">
    <property type="entry name" value="Ribonuclease Inhibitor"/>
    <property type="match status" value="1"/>
</dbReference>
<proteinExistence type="predicted"/>
<dbReference type="InterPro" id="IPR036047">
    <property type="entry name" value="F-box-like_dom_sf"/>
</dbReference>
<dbReference type="PROSITE" id="PS50181">
    <property type="entry name" value="FBOX"/>
    <property type="match status" value="1"/>
</dbReference>
<dbReference type="Gene3D" id="1.20.1280.50">
    <property type="match status" value="1"/>
</dbReference>
<protein>
    <recommendedName>
        <fullName evidence="1">F-box domain-containing protein</fullName>
    </recommendedName>
</protein>
<dbReference type="PANTHER" id="PTHR13318">
    <property type="entry name" value="PARTNER OF PAIRED, ISOFORM B-RELATED"/>
    <property type="match status" value="1"/>
</dbReference>
<dbReference type="EMBL" id="LK023335">
    <property type="protein sequence ID" value="CDS10158.1"/>
    <property type="molecule type" value="Genomic_DNA"/>
</dbReference>
<dbReference type="AlphaFoldDB" id="A0A077WSV2"/>
<evidence type="ECO:0000259" key="1">
    <source>
        <dbReference type="PROSITE" id="PS50181"/>
    </source>
</evidence>
<dbReference type="InterPro" id="IPR032675">
    <property type="entry name" value="LRR_dom_sf"/>
</dbReference>
<organism evidence="2">
    <name type="scientific">Lichtheimia ramosa</name>
    <dbReference type="NCBI Taxonomy" id="688394"/>
    <lineage>
        <taxon>Eukaryota</taxon>
        <taxon>Fungi</taxon>
        <taxon>Fungi incertae sedis</taxon>
        <taxon>Mucoromycota</taxon>
        <taxon>Mucoromycotina</taxon>
        <taxon>Mucoromycetes</taxon>
        <taxon>Mucorales</taxon>
        <taxon>Lichtheimiaceae</taxon>
        <taxon>Lichtheimia</taxon>
    </lineage>
</organism>
<dbReference type="SUPFAM" id="SSF52047">
    <property type="entry name" value="RNI-like"/>
    <property type="match status" value="1"/>
</dbReference>
<name>A0A077WSV2_9FUNG</name>
<sequence>MHLIRLLPREVIHTTLSYLMQSDLIALAETCKAWYTLVMGWPGLWREIDVTTSDHHDACRRFLQQAPAQYVRTLRYHLGDDEDHMTQHIFDMIGDLKWNWLEELMIRCSEAGEPYSAKAIIYNCRKSLKRLHLISDLVGEELNYCLEMCPNLEHVIYEEDYYTIDLYHDEDEDELDPLSPGPYQLRQLTILCDATDLNIADLISRCPHLESFHFYCRHPNYKDQLSHIIPALLEHCPNLHTVEISSKERSMFIKDQISWIPAKAHNDIGCGGLLHKLIMHADLTTHAMDGLRKLIGRSKTSLEKLDVGNMQSGTMLFQALITAQLINLRELSCTFAGDQTAIAQLKAQIELSPRLERVFIPHFGISDAVLSSLEQLCNLIELRFCVDSPVTYNGLASLLSQSPSLQDIDLHHNYQRSHLSMYDIIRALAACRSLQKLRLSSNA</sequence>